<evidence type="ECO:0000313" key="3">
    <source>
        <dbReference type="Proteomes" id="UP000654471"/>
    </source>
</evidence>
<reference evidence="3" key="1">
    <citation type="journal article" date="2019" name="Int. J. Syst. Evol. Microbiol.">
        <title>The Global Catalogue of Microorganisms (GCM) 10K type strain sequencing project: providing services to taxonomists for standard genome sequencing and annotation.</title>
        <authorList>
            <consortium name="The Broad Institute Genomics Platform"/>
            <consortium name="The Broad Institute Genome Sequencing Center for Infectious Disease"/>
            <person name="Wu L."/>
            <person name="Ma J."/>
        </authorList>
    </citation>
    <scope>NUCLEOTIDE SEQUENCE [LARGE SCALE GENOMIC DNA]</scope>
    <source>
        <strain evidence="3">JCM 3399</strain>
    </source>
</reference>
<sequence length="101" mass="11544">MGTRLPILPGHRASLSDDRKRLAVSVYIWTRVTEGELAFAPCPPHIAHNPELRAVWSRQRHNICPWLRQTDGDTDDLPRYRPQAAARHPHRATGRGDRLLP</sequence>
<accession>A0ABQ2VRR5</accession>
<dbReference type="EMBL" id="BMRP01000097">
    <property type="protein sequence ID" value="GGV04442.1"/>
    <property type="molecule type" value="Genomic_DNA"/>
</dbReference>
<feature type="region of interest" description="Disordered" evidence="1">
    <location>
        <begin position="69"/>
        <end position="101"/>
    </location>
</feature>
<proteinExistence type="predicted"/>
<dbReference type="Proteomes" id="UP000654471">
    <property type="component" value="Unassembled WGS sequence"/>
</dbReference>
<evidence type="ECO:0000256" key="1">
    <source>
        <dbReference type="SAM" id="MobiDB-lite"/>
    </source>
</evidence>
<evidence type="ECO:0008006" key="4">
    <source>
        <dbReference type="Google" id="ProtNLM"/>
    </source>
</evidence>
<gene>
    <name evidence="2" type="ORF">GCM10010211_84520</name>
</gene>
<organism evidence="2 3">
    <name type="scientific">Streptomyces albospinus</name>
    <dbReference type="NCBI Taxonomy" id="285515"/>
    <lineage>
        <taxon>Bacteria</taxon>
        <taxon>Bacillati</taxon>
        <taxon>Actinomycetota</taxon>
        <taxon>Actinomycetes</taxon>
        <taxon>Kitasatosporales</taxon>
        <taxon>Streptomycetaceae</taxon>
        <taxon>Streptomyces</taxon>
    </lineage>
</organism>
<name>A0ABQ2VRR5_9ACTN</name>
<comment type="caution">
    <text evidence="2">The sequence shown here is derived from an EMBL/GenBank/DDBJ whole genome shotgun (WGS) entry which is preliminary data.</text>
</comment>
<evidence type="ECO:0000313" key="2">
    <source>
        <dbReference type="EMBL" id="GGV04442.1"/>
    </source>
</evidence>
<keyword evidence="3" id="KW-1185">Reference proteome</keyword>
<protein>
    <recommendedName>
        <fullName evidence="4">Transposase</fullName>
    </recommendedName>
</protein>